<dbReference type="FunFam" id="2.170.260.10:FF:000001">
    <property type="entry name" value="Protein argonaute-2"/>
    <property type="match status" value="1"/>
</dbReference>
<evidence type="ECO:0000256" key="4">
    <source>
        <dbReference type="ARBA" id="ARBA00023158"/>
    </source>
</evidence>
<name>A0A8X8C7T1_POPTO</name>
<dbReference type="InterPro" id="IPR003165">
    <property type="entry name" value="Piwi"/>
</dbReference>
<dbReference type="InterPro" id="IPR045246">
    <property type="entry name" value="Piwi_ago-like"/>
</dbReference>
<dbReference type="Pfam" id="PF08699">
    <property type="entry name" value="ArgoL1"/>
    <property type="match status" value="1"/>
</dbReference>
<feature type="domain" description="PAZ" evidence="6">
    <location>
        <begin position="471"/>
        <end position="584"/>
    </location>
</feature>
<gene>
    <name evidence="8" type="ORF">POTOM_050185</name>
</gene>
<dbReference type="InterPro" id="IPR032472">
    <property type="entry name" value="ArgoL2"/>
</dbReference>
<feature type="compositionally biased region" description="Gly residues" evidence="5">
    <location>
        <begin position="160"/>
        <end position="174"/>
    </location>
</feature>
<feature type="region of interest" description="Disordered" evidence="5">
    <location>
        <begin position="1086"/>
        <end position="1112"/>
    </location>
</feature>
<dbReference type="Pfam" id="PF16488">
    <property type="entry name" value="ArgoL2"/>
    <property type="match status" value="1"/>
</dbReference>
<dbReference type="Proteomes" id="UP000886885">
    <property type="component" value="Chromosome 15D"/>
</dbReference>
<dbReference type="Pfam" id="PF02171">
    <property type="entry name" value="Piwi"/>
    <property type="match status" value="1"/>
</dbReference>
<dbReference type="GO" id="GO:0051607">
    <property type="term" value="P:defense response to virus"/>
    <property type="evidence" value="ECO:0007669"/>
    <property type="project" value="UniProtKB-ARBA"/>
</dbReference>
<feature type="compositionally biased region" description="Polar residues" evidence="5">
    <location>
        <begin position="72"/>
        <end position="84"/>
    </location>
</feature>
<dbReference type="PANTHER" id="PTHR22891">
    <property type="entry name" value="EUKARYOTIC TRANSLATION INITIATION FACTOR 2C"/>
    <property type="match status" value="1"/>
</dbReference>
<dbReference type="PROSITE" id="PS50821">
    <property type="entry name" value="PAZ"/>
    <property type="match status" value="1"/>
</dbReference>
<sequence length="1134" mass="126162">MTLYWFSFGVLSGFVLYEVTGVDVFDYLFLVQRVFWVLGLEMCYHFVALSHGFKYCAFAVFIMVRKRRTELPQSGGESSVSQETGAGRGAQPPAERSSPPQQGGGGAGYQGGRGPQSQQVGRGGGYSGGRGRGGMQQQHYGGAPEYQGRGRGQPQHGERGYGSGRSGGGRGGPPSGGPFRAPAPELHQATPAPYPAGMTPQPMPSEACSSLPMLSEASSSMQPLEPSPAAVSQQMQQLSIQQEGSSSQATQPPPASSKSMRFPLRPGKGSTGIRCIVKANHFFAELPDKDLHQYDVSITPEVTSRVVSRAIMEQLVKLYQESHLGKRLPAYDGRKSLYTAGALPFQAKEFKITLIDEDDGTGGQRREREFKVVIKFAARADLHHLGLFLQGKQADAPQEALQVLDIVLRELPTARYCPVGRSFYSPDLGRRQSLGEGLESWRGFYQSIRPTQMGLSLNIDMSSTAFIEPLPVIDFVTQLLNRDVTSRPLFDSDRIKIKKALRGVRVEVTHRGNMRRKYRISGLTSQATRELTFPVDERGTLKSVVEYFYETYGFVIQHTQWPCLQVGNQQRPNYLPMEVCKIVEGQRYSKRLNERQITALLKVTCQRPYERERDIMQTVYHNAYHNDPYAKEFGIRISEKLASVEARILPPPWLKYHDTGREKDCLPQVGQWNMMNKKMVNGGRVNNWICINFSRNVQDSVARGFCYELAQMCHISGMDFALEPLLPPVGARPEQVERVLKTRYHDAMTKLQPHSKELDLLIVILPDNNGSLYGDLKRICETDLGLVSQCCLTKHVFKMSKQYLANVALKINVKVGGRNTVLVDALSRRIPLVSDRPTIIFGADVTHPHPGEDSSPSIAAVVASQDWPEVTKYAGLVCAQAHRQELIQDLYKTWQDPVRGTVSGGMIKELLISFRRATGQKPQRIIFYRDGVSEGQFYQVLLYELDAIRKACASLEPNYQPPVTFVVVQKRHHTRLFANDHRDRNAVDRSGNILPGTVVDSKICHPTEFDFYLCSHAGIQGTSRPAHYHVLWDENKFTADGLQSLTNNLCYTYARCTRSVSIVPPAYYAHLAAFRARFYMEPETSDSGSLTSGMAPGRGGGGAGGRATRGPAANAAVRPLPALKENVKRVMFYC</sequence>
<keyword evidence="9" id="KW-1185">Reference proteome</keyword>
<feature type="compositionally biased region" description="Gly residues" evidence="5">
    <location>
        <begin position="1096"/>
        <end position="1107"/>
    </location>
</feature>
<dbReference type="SMART" id="SM00950">
    <property type="entry name" value="Piwi"/>
    <property type="match status" value="1"/>
</dbReference>
<dbReference type="SMART" id="SM00949">
    <property type="entry name" value="PAZ"/>
    <property type="match status" value="1"/>
</dbReference>
<dbReference type="GO" id="GO:0003723">
    <property type="term" value="F:RNA binding"/>
    <property type="evidence" value="ECO:0007669"/>
    <property type="project" value="InterPro"/>
</dbReference>
<dbReference type="FunFam" id="3.40.50.2300:FF:000110">
    <property type="entry name" value="Argonaute 10"/>
    <property type="match status" value="1"/>
</dbReference>
<feature type="compositionally biased region" description="Gly residues" evidence="5">
    <location>
        <begin position="121"/>
        <end position="134"/>
    </location>
</feature>
<evidence type="ECO:0000313" key="8">
    <source>
        <dbReference type="EMBL" id="KAG6745684.1"/>
    </source>
</evidence>
<dbReference type="EMBL" id="JAAWWB010000030">
    <property type="protein sequence ID" value="KAG6745684.1"/>
    <property type="molecule type" value="Genomic_DNA"/>
</dbReference>
<dbReference type="InterPro" id="IPR032473">
    <property type="entry name" value="Argonaute_Mid_dom"/>
</dbReference>
<evidence type="ECO:0000313" key="9">
    <source>
        <dbReference type="Proteomes" id="UP000886885"/>
    </source>
</evidence>
<evidence type="ECO:0000256" key="1">
    <source>
        <dbReference type="ARBA" id="ARBA00008201"/>
    </source>
</evidence>
<dbReference type="GO" id="GO:0031047">
    <property type="term" value="P:regulatory ncRNA-mediated gene silencing"/>
    <property type="evidence" value="ECO:0007669"/>
    <property type="project" value="UniProtKB-KW"/>
</dbReference>
<feature type="compositionally biased region" description="Low complexity" evidence="5">
    <location>
        <begin position="209"/>
        <end position="221"/>
    </location>
</feature>
<evidence type="ECO:0000256" key="5">
    <source>
        <dbReference type="SAM" id="MobiDB-lite"/>
    </source>
</evidence>
<dbReference type="CDD" id="cd04657">
    <property type="entry name" value="Piwi_ago-like"/>
    <property type="match status" value="1"/>
</dbReference>
<evidence type="ECO:0000259" key="7">
    <source>
        <dbReference type="PROSITE" id="PS50822"/>
    </source>
</evidence>
<evidence type="ECO:0000256" key="2">
    <source>
        <dbReference type="ARBA" id="ARBA00022491"/>
    </source>
</evidence>
<accession>A0A8X8C7T1</accession>
<dbReference type="AlphaFoldDB" id="A0A8X8C7T1"/>
<feature type="domain" description="Piwi" evidence="7">
    <location>
        <begin position="760"/>
        <end position="1081"/>
    </location>
</feature>
<evidence type="ECO:0008006" key="10">
    <source>
        <dbReference type="Google" id="ProtNLM"/>
    </source>
</evidence>
<dbReference type="InterPro" id="IPR032474">
    <property type="entry name" value="Argonaute_N"/>
</dbReference>
<dbReference type="Pfam" id="PF02170">
    <property type="entry name" value="PAZ"/>
    <property type="match status" value="1"/>
</dbReference>
<reference evidence="8" key="1">
    <citation type="journal article" date="2020" name="bioRxiv">
        <title>Hybrid origin of Populus tomentosa Carr. identified through genome sequencing and phylogenomic analysis.</title>
        <authorList>
            <person name="An X."/>
            <person name="Gao K."/>
            <person name="Chen Z."/>
            <person name="Li J."/>
            <person name="Yang X."/>
            <person name="Yang X."/>
            <person name="Zhou J."/>
            <person name="Guo T."/>
            <person name="Zhao T."/>
            <person name="Huang S."/>
            <person name="Miao D."/>
            <person name="Khan W.U."/>
            <person name="Rao P."/>
            <person name="Ye M."/>
            <person name="Lei B."/>
            <person name="Liao W."/>
            <person name="Wang J."/>
            <person name="Ji L."/>
            <person name="Li Y."/>
            <person name="Guo B."/>
            <person name="Mustafa N.S."/>
            <person name="Li S."/>
            <person name="Yun Q."/>
            <person name="Keller S.R."/>
            <person name="Mao J."/>
            <person name="Zhang R."/>
            <person name="Strauss S.H."/>
        </authorList>
    </citation>
    <scope>NUCLEOTIDE SEQUENCE</scope>
    <source>
        <strain evidence="8">GM15</strain>
        <tissue evidence="8">Leaf</tissue>
    </source>
</reference>
<keyword evidence="2" id="KW-0678">Repressor</keyword>
<organism evidence="8 9">
    <name type="scientific">Populus tomentosa</name>
    <name type="common">Chinese white poplar</name>
    <dbReference type="NCBI Taxonomy" id="118781"/>
    <lineage>
        <taxon>Eukaryota</taxon>
        <taxon>Viridiplantae</taxon>
        <taxon>Streptophyta</taxon>
        <taxon>Embryophyta</taxon>
        <taxon>Tracheophyta</taxon>
        <taxon>Spermatophyta</taxon>
        <taxon>Magnoliopsida</taxon>
        <taxon>eudicotyledons</taxon>
        <taxon>Gunneridae</taxon>
        <taxon>Pentapetalae</taxon>
        <taxon>rosids</taxon>
        <taxon>fabids</taxon>
        <taxon>Malpighiales</taxon>
        <taxon>Salicaceae</taxon>
        <taxon>Saliceae</taxon>
        <taxon>Populus</taxon>
    </lineage>
</organism>
<dbReference type="Pfam" id="PF16487">
    <property type="entry name" value="ArgoMid"/>
    <property type="match status" value="1"/>
</dbReference>
<dbReference type="SMART" id="SM01163">
    <property type="entry name" value="DUF1785"/>
    <property type="match status" value="1"/>
</dbReference>
<keyword evidence="3" id="KW-0810">Translation regulation</keyword>
<protein>
    <recommendedName>
        <fullName evidence="10">Argonaute family protein</fullName>
    </recommendedName>
</protein>
<dbReference type="Pfam" id="PF16486">
    <property type="entry name" value="ArgoN"/>
    <property type="match status" value="1"/>
</dbReference>
<feature type="compositionally biased region" description="Gly residues" evidence="5">
    <location>
        <begin position="102"/>
        <end position="114"/>
    </location>
</feature>
<comment type="caution">
    <text evidence="8">The sequence shown here is derived from an EMBL/GenBank/DDBJ whole genome shotgun (WGS) entry which is preliminary data.</text>
</comment>
<evidence type="ECO:0000256" key="3">
    <source>
        <dbReference type="ARBA" id="ARBA00022845"/>
    </source>
</evidence>
<dbReference type="Pfam" id="PF12764">
    <property type="entry name" value="Gly-rich_Ago1"/>
    <property type="match status" value="1"/>
</dbReference>
<dbReference type="FunFam" id="3.30.420.10:FF:000013">
    <property type="entry name" value="protein argonaute 10-like"/>
    <property type="match status" value="1"/>
</dbReference>
<comment type="similarity">
    <text evidence="1">Belongs to the argonaute family. Ago subfamily.</text>
</comment>
<feature type="compositionally biased region" description="Low complexity" evidence="5">
    <location>
        <begin position="233"/>
        <end position="250"/>
    </location>
</feature>
<proteinExistence type="inferred from homology"/>
<dbReference type="InterPro" id="IPR003100">
    <property type="entry name" value="PAZ_dom"/>
</dbReference>
<keyword evidence="4" id="KW-0943">RNA-mediated gene silencing</keyword>
<evidence type="ECO:0000259" key="6">
    <source>
        <dbReference type="PROSITE" id="PS50821"/>
    </source>
</evidence>
<feature type="region of interest" description="Disordered" evidence="5">
    <location>
        <begin position="72"/>
        <end position="266"/>
    </location>
</feature>
<dbReference type="PROSITE" id="PS50822">
    <property type="entry name" value="PIWI"/>
    <property type="match status" value="1"/>
</dbReference>
<dbReference type="GO" id="GO:0006417">
    <property type="term" value="P:regulation of translation"/>
    <property type="evidence" value="ECO:0007669"/>
    <property type="project" value="UniProtKB-KW"/>
</dbReference>
<dbReference type="InterPro" id="IPR024357">
    <property type="entry name" value="Argonaut_Gly-rich"/>
</dbReference>
<dbReference type="InterPro" id="IPR014811">
    <property type="entry name" value="ArgoL1"/>
</dbReference>
<dbReference type="CDD" id="cd02846">
    <property type="entry name" value="PAZ_argonaute_like"/>
    <property type="match status" value="1"/>
</dbReference>
<dbReference type="OrthoDB" id="10252740at2759"/>